<dbReference type="InterPro" id="IPR044063">
    <property type="entry name" value="ZF_RING_GID"/>
</dbReference>
<comment type="similarity">
    <text evidence="3">Belongs to the FYV10 family.</text>
</comment>
<comment type="function">
    <text evidence="1">Involved in the proteasome-dependent degradation of fructose-1,6-bisphosphatase.</text>
</comment>
<evidence type="ECO:0000313" key="11">
    <source>
        <dbReference type="EMBL" id="RPB16021.1"/>
    </source>
</evidence>
<dbReference type="PANTHER" id="PTHR12170">
    <property type="entry name" value="MACROPHAGE ERYTHROBLAST ATTACHER-RELATED"/>
    <property type="match status" value="1"/>
</dbReference>
<keyword evidence="7" id="KW-0862">Zinc</keyword>
<reference evidence="11 12" key="1">
    <citation type="journal article" date="2018" name="Nat. Ecol. Evol.">
        <title>Pezizomycetes genomes reveal the molecular basis of ectomycorrhizal truffle lifestyle.</title>
        <authorList>
            <person name="Murat C."/>
            <person name="Payen T."/>
            <person name="Noel B."/>
            <person name="Kuo A."/>
            <person name="Morin E."/>
            <person name="Chen J."/>
            <person name="Kohler A."/>
            <person name="Krizsan K."/>
            <person name="Balestrini R."/>
            <person name="Da Silva C."/>
            <person name="Montanini B."/>
            <person name="Hainaut M."/>
            <person name="Levati E."/>
            <person name="Barry K.W."/>
            <person name="Belfiori B."/>
            <person name="Cichocki N."/>
            <person name="Clum A."/>
            <person name="Dockter R.B."/>
            <person name="Fauchery L."/>
            <person name="Guy J."/>
            <person name="Iotti M."/>
            <person name="Le Tacon F."/>
            <person name="Lindquist E.A."/>
            <person name="Lipzen A."/>
            <person name="Malagnac F."/>
            <person name="Mello A."/>
            <person name="Molinier V."/>
            <person name="Miyauchi S."/>
            <person name="Poulain J."/>
            <person name="Riccioni C."/>
            <person name="Rubini A."/>
            <person name="Sitrit Y."/>
            <person name="Splivallo R."/>
            <person name="Traeger S."/>
            <person name="Wang M."/>
            <person name="Zifcakova L."/>
            <person name="Wipf D."/>
            <person name="Zambonelli A."/>
            <person name="Paolocci F."/>
            <person name="Nowrousian M."/>
            <person name="Ottonello S."/>
            <person name="Baldrian P."/>
            <person name="Spatafora J.W."/>
            <person name="Henrissat B."/>
            <person name="Nagy L.G."/>
            <person name="Aury J.M."/>
            <person name="Wincker P."/>
            <person name="Grigoriev I.V."/>
            <person name="Bonfante P."/>
            <person name="Martin F.M."/>
        </authorList>
    </citation>
    <scope>NUCLEOTIDE SEQUENCE [LARGE SCALE GENOMIC DNA]</scope>
    <source>
        <strain evidence="11 12">CCBAS932</strain>
    </source>
</reference>
<dbReference type="Pfam" id="PF10607">
    <property type="entry name" value="CTLH"/>
    <property type="match status" value="1"/>
</dbReference>
<dbReference type="GO" id="GO:0005634">
    <property type="term" value="C:nucleus"/>
    <property type="evidence" value="ECO:0007669"/>
    <property type="project" value="TreeGrafter"/>
</dbReference>
<proteinExistence type="inferred from homology"/>
<evidence type="ECO:0000256" key="5">
    <source>
        <dbReference type="ARBA" id="ARBA00022723"/>
    </source>
</evidence>
<dbReference type="FunCoup" id="A0A3N4L5X1">
    <property type="interactions" value="919"/>
</dbReference>
<dbReference type="PANTHER" id="PTHR12170:SF2">
    <property type="entry name" value="E3 UBIQUITIN-PROTEIN TRANSFERASE MAEA"/>
    <property type="match status" value="1"/>
</dbReference>
<protein>
    <recommendedName>
        <fullName evidence="13">Protein FYV10</fullName>
    </recommendedName>
</protein>
<feature type="domain" description="RING-Gid-type" evidence="10">
    <location>
        <begin position="321"/>
        <end position="382"/>
    </location>
</feature>
<dbReference type="PROSITE" id="PS50897">
    <property type="entry name" value="CTLH"/>
    <property type="match status" value="1"/>
</dbReference>
<dbReference type="InterPro" id="IPR006594">
    <property type="entry name" value="LisH"/>
</dbReference>
<evidence type="ECO:0000256" key="7">
    <source>
        <dbReference type="ARBA" id="ARBA00022833"/>
    </source>
</evidence>
<dbReference type="GO" id="GO:0034657">
    <property type="term" value="C:GID complex"/>
    <property type="evidence" value="ECO:0007669"/>
    <property type="project" value="TreeGrafter"/>
</dbReference>
<sequence>MSMSTTKLNAENHLLLDQPLLRLPHELLRKNFKTAQRYFEREQKELKDGIHNVAKDALAGASPEDSLASLDSMINRMQGFKRKLEGLHDEEKTLHEHSRKRIAHLQDLYSIPSLVDESYDKWSRTRLDRLLVDFLLRSGYGNSARQLAEEKGIQDLVDVDVFIQCSRIEASLRNRNVSECLAWCGENKSSLKKINSTLEFELRMQQFIELVRDHRHREATAYSKKFLAPQGDKHLDDIMKAAALLAFMPTTKCQPYKDMYSSKRWEFLATTFVNTHHTLYGLPSRPLLHIALSAGLSALKTPSCHSSIATSSNASTTTSLCPICSTELNDLARNVPYAHHVRSSVDPDPVVLPNNRIHGREKLEEFAVKLGLPAGRIRDPTTGDEWDNTTLRKVFIM</sequence>
<evidence type="ECO:0000256" key="2">
    <source>
        <dbReference type="ARBA" id="ARBA00004496"/>
    </source>
</evidence>
<dbReference type="SMART" id="SM00668">
    <property type="entry name" value="CTLH"/>
    <property type="match status" value="1"/>
</dbReference>
<evidence type="ECO:0000256" key="4">
    <source>
        <dbReference type="ARBA" id="ARBA00022490"/>
    </source>
</evidence>
<dbReference type="Proteomes" id="UP000277580">
    <property type="component" value="Unassembled WGS sequence"/>
</dbReference>
<dbReference type="OrthoDB" id="1933455at2759"/>
<dbReference type="InParanoid" id="A0A3N4L5X1"/>
<evidence type="ECO:0000256" key="6">
    <source>
        <dbReference type="ARBA" id="ARBA00022771"/>
    </source>
</evidence>
<organism evidence="11 12">
    <name type="scientific">Morchella conica CCBAS932</name>
    <dbReference type="NCBI Taxonomy" id="1392247"/>
    <lineage>
        <taxon>Eukaryota</taxon>
        <taxon>Fungi</taxon>
        <taxon>Dikarya</taxon>
        <taxon>Ascomycota</taxon>
        <taxon>Pezizomycotina</taxon>
        <taxon>Pezizomycetes</taxon>
        <taxon>Pezizales</taxon>
        <taxon>Morchellaceae</taxon>
        <taxon>Morchella</taxon>
    </lineage>
</organism>
<dbReference type="PROSITE" id="PS51867">
    <property type="entry name" value="ZF_RING_GID"/>
    <property type="match status" value="1"/>
</dbReference>
<evidence type="ECO:0008006" key="13">
    <source>
        <dbReference type="Google" id="ProtNLM"/>
    </source>
</evidence>
<dbReference type="GO" id="GO:0061630">
    <property type="term" value="F:ubiquitin protein ligase activity"/>
    <property type="evidence" value="ECO:0007669"/>
    <property type="project" value="InterPro"/>
</dbReference>
<evidence type="ECO:0000256" key="1">
    <source>
        <dbReference type="ARBA" id="ARBA00002343"/>
    </source>
</evidence>
<dbReference type="InterPro" id="IPR013144">
    <property type="entry name" value="CRA_dom"/>
</dbReference>
<dbReference type="GO" id="GO:0008270">
    <property type="term" value="F:zinc ion binding"/>
    <property type="evidence" value="ECO:0007669"/>
    <property type="project" value="UniProtKB-KW"/>
</dbReference>
<name>A0A3N4L5X1_9PEZI</name>
<dbReference type="GO" id="GO:0005737">
    <property type="term" value="C:cytoplasm"/>
    <property type="evidence" value="ECO:0007669"/>
    <property type="project" value="UniProtKB-SubCell"/>
</dbReference>
<keyword evidence="6 8" id="KW-0863">Zinc-finger</keyword>
<evidence type="ECO:0000256" key="3">
    <source>
        <dbReference type="ARBA" id="ARBA00010615"/>
    </source>
</evidence>
<feature type="zinc finger region" description="RING-Gid-type" evidence="8">
    <location>
        <begin position="321"/>
        <end position="382"/>
    </location>
</feature>
<dbReference type="InterPro" id="IPR006595">
    <property type="entry name" value="CTLH_C"/>
</dbReference>
<evidence type="ECO:0000259" key="9">
    <source>
        <dbReference type="PROSITE" id="PS50897"/>
    </source>
</evidence>
<dbReference type="STRING" id="1392247.A0A3N4L5X1"/>
<dbReference type="AlphaFoldDB" id="A0A3N4L5X1"/>
<accession>A0A3N4L5X1</accession>
<gene>
    <name evidence="11" type="ORF">P167DRAFT_532496</name>
</gene>
<keyword evidence="5" id="KW-0479">Metal-binding</keyword>
<keyword evidence="12" id="KW-1185">Reference proteome</keyword>
<evidence type="ECO:0000259" key="10">
    <source>
        <dbReference type="PROSITE" id="PS51867"/>
    </source>
</evidence>
<dbReference type="InterPro" id="IPR045098">
    <property type="entry name" value="Fyv10_fam"/>
</dbReference>
<evidence type="ECO:0000256" key="8">
    <source>
        <dbReference type="PROSITE-ProRule" id="PRU01215"/>
    </source>
</evidence>
<keyword evidence="4" id="KW-0963">Cytoplasm</keyword>
<dbReference type="InterPro" id="IPR024964">
    <property type="entry name" value="CTLH/CRA"/>
</dbReference>
<feature type="domain" description="CTLH" evidence="9">
    <location>
        <begin position="161"/>
        <end position="218"/>
    </location>
</feature>
<dbReference type="GO" id="GO:0043161">
    <property type="term" value="P:proteasome-mediated ubiquitin-dependent protein catabolic process"/>
    <property type="evidence" value="ECO:0007669"/>
    <property type="project" value="InterPro"/>
</dbReference>
<dbReference type="EMBL" id="ML119110">
    <property type="protein sequence ID" value="RPB16021.1"/>
    <property type="molecule type" value="Genomic_DNA"/>
</dbReference>
<dbReference type="SMART" id="SM00757">
    <property type="entry name" value="CRA"/>
    <property type="match status" value="1"/>
</dbReference>
<evidence type="ECO:0000313" key="12">
    <source>
        <dbReference type="Proteomes" id="UP000277580"/>
    </source>
</evidence>
<dbReference type="PROSITE" id="PS50896">
    <property type="entry name" value="LISH"/>
    <property type="match status" value="1"/>
</dbReference>
<comment type="subcellular location">
    <subcellularLocation>
        <location evidence="2">Cytoplasm</location>
    </subcellularLocation>
</comment>